<keyword evidence="1" id="KW-1133">Transmembrane helix</keyword>
<dbReference type="EMBL" id="CP036339">
    <property type="protein sequence ID" value="QDT73879.1"/>
    <property type="molecule type" value="Genomic_DNA"/>
</dbReference>
<dbReference type="OrthoDB" id="279165at2"/>
<keyword evidence="1" id="KW-0812">Transmembrane</keyword>
<keyword evidence="5" id="KW-1185">Reference proteome</keyword>
<organism evidence="4 5">
    <name type="scientific">Lacipirellula limnantheis</name>
    <dbReference type="NCBI Taxonomy" id="2528024"/>
    <lineage>
        <taxon>Bacteria</taxon>
        <taxon>Pseudomonadati</taxon>
        <taxon>Planctomycetota</taxon>
        <taxon>Planctomycetia</taxon>
        <taxon>Pirellulales</taxon>
        <taxon>Lacipirellulaceae</taxon>
        <taxon>Lacipirellula</taxon>
    </lineage>
</organism>
<proteinExistence type="predicted"/>
<reference evidence="4 5" key="1">
    <citation type="submission" date="2019-02" db="EMBL/GenBank/DDBJ databases">
        <title>Deep-cultivation of Planctomycetes and their phenomic and genomic characterization uncovers novel biology.</title>
        <authorList>
            <person name="Wiegand S."/>
            <person name="Jogler M."/>
            <person name="Boedeker C."/>
            <person name="Pinto D."/>
            <person name="Vollmers J."/>
            <person name="Rivas-Marin E."/>
            <person name="Kohn T."/>
            <person name="Peeters S.H."/>
            <person name="Heuer A."/>
            <person name="Rast P."/>
            <person name="Oberbeckmann S."/>
            <person name="Bunk B."/>
            <person name="Jeske O."/>
            <person name="Meyerdierks A."/>
            <person name="Storesund J.E."/>
            <person name="Kallscheuer N."/>
            <person name="Luecker S."/>
            <person name="Lage O.M."/>
            <person name="Pohl T."/>
            <person name="Merkel B.J."/>
            <person name="Hornburger P."/>
            <person name="Mueller R.-W."/>
            <person name="Bruemmer F."/>
            <person name="Labrenz M."/>
            <person name="Spormann A.M."/>
            <person name="Op den Camp H."/>
            <person name="Overmann J."/>
            <person name="Amann R."/>
            <person name="Jetten M.S.M."/>
            <person name="Mascher T."/>
            <person name="Medema M.H."/>
            <person name="Devos D.P."/>
            <person name="Kaster A.-K."/>
            <person name="Ovreas L."/>
            <person name="Rohde M."/>
            <person name="Galperin M.Y."/>
            <person name="Jogler C."/>
        </authorList>
    </citation>
    <scope>NUCLEOTIDE SEQUENCE [LARGE SCALE GENOMIC DNA]</scope>
    <source>
        <strain evidence="4 5">I41</strain>
    </source>
</reference>
<dbReference type="AlphaFoldDB" id="A0A517TZS1"/>
<feature type="transmembrane region" description="Helical" evidence="1">
    <location>
        <begin position="277"/>
        <end position="301"/>
    </location>
</feature>
<evidence type="ECO:0000256" key="1">
    <source>
        <dbReference type="SAM" id="Phobius"/>
    </source>
</evidence>
<protein>
    <recommendedName>
        <fullName evidence="3">Ice-binding protein C-terminal domain-containing protein</fullName>
    </recommendedName>
</protein>
<keyword evidence="1" id="KW-0472">Membrane</keyword>
<name>A0A517TZS1_9BACT</name>
<sequence length="305" mass="31106" precursor="true">MKRILGLLLVGLMAAPAMAQITVDGSRDAGYGGPALVLIGPSGLPSTAVQTVNTEFGNNESEWNAGYGVIDGGRLNLMLTGNLQANFNKLEIFIDSKAGGQSVFDSSGNDNAERMDGLVFDAGFTADYHLIARRGSGKFDLDFANLGAQTFNFYENVFGGTDAGAGNTGTGVNASPIGVAYDGSNMLGVGGGSGAADETAAAAVTTGLELSISLADLGYVGGPLHVMVGQNGDGHHYWSNQFLGGLPAPQGNLGGDGNGNFTGEGAIDFKLFAGNQYFTVVVPEPATLGLGALGCVGLLALRRRK</sequence>
<gene>
    <name evidence="4" type="ORF">I41_30700</name>
</gene>
<evidence type="ECO:0000259" key="3">
    <source>
        <dbReference type="Pfam" id="PF07589"/>
    </source>
</evidence>
<dbReference type="NCBIfam" id="TIGR02595">
    <property type="entry name" value="PEP_CTERM"/>
    <property type="match status" value="1"/>
</dbReference>
<accession>A0A517TZS1</accession>
<dbReference type="Pfam" id="PF07589">
    <property type="entry name" value="PEP-CTERM"/>
    <property type="match status" value="1"/>
</dbReference>
<keyword evidence="2" id="KW-0732">Signal</keyword>
<evidence type="ECO:0000313" key="5">
    <source>
        <dbReference type="Proteomes" id="UP000317909"/>
    </source>
</evidence>
<dbReference type="InterPro" id="IPR013424">
    <property type="entry name" value="Ice-binding_C"/>
</dbReference>
<dbReference type="Proteomes" id="UP000317909">
    <property type="component" value="Chromosome"/>
</dbReference>
<feature type="domain" description="Ice-binding protein C-terminal" evidence="3">
    <location>
        <begin position="282"/>
        <end position="304"/>
    </location>
</feature>
<feature type="chain" id="PRO_5021893280" description="Ice-binding protein C-terminal domain-containing protein" evidence="2">
    <location>
        <begin position="20"/>
        <end position="305"/>
    </location>
</feature>
<feature type="signal peptide" evidence="2">
    <location>
        <begin position="1"/>
        <end position="19"/>
    </location>
</feature>
<dbReference type="KEGG" id="llh:I41_30700"/>
<evidence type="ECO:0000256" key="2">
    <source>
        <dbReference type="SAM" id="SignalP"/>
    </source>
</evidence>
<dbReference type="RefSeq" id="WP_145433567.1">
    <property type="nucleotide sequence ID" value="NZ_CP036339.1"/>
</dbReference>
<evidence type="ECO:0000313" key="4">
    <source>
        <dbReference type="EMBL" id="QDT73879.1"/>
    </source>
</evidence>